<name>A0A7U2EY94_PHANO</name>
<dbReference type="Proteomes" id="UP000663193">
    <property type="component" value="Chromosome 5"/>
</dbReference>
<organism evidence="1 2">
    <name type="scientific">Phaeosphaeria nodorum (strain SN15 / ATCC MYA-4574 / FGSC 10173)</name>
    <name type="common">Glume blotch fungus</name>
    <name type="synonym">Parastagonospora nodorum</name>
    <dbReference type="NCBI Taxonomy" id="321614"/>
    <lineage>
        <taxon>Eukaryota</taxon>
        <taxon>Fungi</taxon>
        <taxon>Dikarya</taxon>
        <taxon>Ascomycota</taxon>
        <taxon>Pezizomycotina</taxon>
        <taxon>Dothideomycetes</taxon>
        <taxon>Pleosporomycetidae</taxon>
        <taxon>Pleosporales</taxon>
        <taxon>Pleosporineae</taxon>
        <taxon>Phaeosphaeriaceae</taxon>
        <taxon>Parastagonospora</taxon>
    </lineage>
</organism>
<evidence type="ECO:0000313" key="1">
    <source>
        <dbReference type="EMBL" id="QRC95303.1"/>
    </source>
</evidence>
<protein>
    <submittedName>
        <fullName evidence="1">Uncharacterized protein</fullName>
    </submittedName>
</protein>
<gene>
    <name evidence="1" type="ORF">JI435_030050</name>
</gene>
<accession>A0A7U2EY94</accession>
<keyword evidence="2" id="KW-1185">Reference proteome</keyword>
<proteinExistence type="predicted"/>
<reference evidence="2" key="1">
    <citation type="journal article" date="2021" name="BMC Genomics">
        <title>Chromosome-level genome assembly and manually-curated proteome of model necrotroph Parastagonospora nodorum Sn15 reveals a genome-wide trove of candidate effector homologs, and redundancy of virulence-related functions within an accessory chromosome.</title>
        <authorList>
            <person name="Bertazzoni S."/>
            <person name="Jones D.A.B."/>
            <person name="Phan H.T."/>
            <person name="Tan K.-C."/>
            <person name="Hane J.K."/>
        </authorList>
    </citation>
    <scope>NUCLEOTIDE SEQUENCE [LARGE SCALE GENOMIC DNA]</scope>
    <source>
        <strain evidence="2">SN15 / ATCC MYA-4574 / FGSC 10173)</strain>
    </source>
</reference>
<dbReference type="VEuPathDB" id="FungiDB:JI435_030050"/>
<dbReference type="EMBL" id="CP069027">
    <property type="protein sequence ID" value="QRC95303.1"/>
    <property type="molecule type" value="Genomic_DNA"/>
</dbReference>
<sequence length="69" mass="7856">MVRLHKGDKIGGRGRMGLSWPRDGFRGLGIYRFKQIYLDFALELGDVRPLVCLKLRHAGVSLARCSHFN</sequence>
<evidence type="ECO:0000313" key="2">
    <source>
        <dbReference type="Proteomes" id="UP000663193"/>
    </source>
</evidence>
<dbReference type="AlphaFoldDB" id="A0A7U2EY94"/>